<dbReference type="GO" id="GO:0005524">
    <property type="term" value="F:ATP binding"/>
    <property type="evidence" value="ECO:0007669"/>
    <property type="project" value="UniProtKB-KW"/>
</dbReference>
<name>A0ABS7FM34_9ACTN</name>
<proteinExistence type="predicted"/>
<dbReference type="InterPro" id="IPR036890">
    <property type="entry name" value="HATPase_C_sf"/>
</dbReference>
<comment type="caution">
    <text evidence="3">The sequence shown here is derived from an EMBL/GenBank/DDBJ whole genome shotgun (WGS) entry which is preliminary data.</text>
</comment>
<dbReference type="SUPFAM" id="SSF55874">
    <property type="entry name" value="ATPase domain of HSP90 chaperone/DNA topoisomerase II/histidine kinase"/>
    <property type="match status" value="1"/>
</dbReference>
<gene>
    <name evidence="3" type="ORF">K1Y72_03595</name>
</gene>
<evidence type="ECO:0000313" key="3">
    <source>
        <dbReference type="EMBL" id="MBW8481443.1"/>
    </source>
</evidence>
<dbReference type="InterPro" id="IPR003594">
    <property type="entry name" value="HATPase_dom"/>
</dbReference>
<keyword evidence="1" id="KW-0723">Serine/threonine-protein kinase</keyword>
<keyword evidence="1" id="KW-0808">Transferase</keyword>
<evidence type="ECO:0000256" key="1">
    <source>
        <dbReference type="ARBA" id="ARBA00022527"/>
    </source>
</evidence>
<organism evidence="3 4">
    <name type="scientific">Actinomadura parmotrematis</name>
    <dbReference type="NCBI Taxonomy" id="2864039"/>
    <lineage>
        <taxon>Bacteria</taxon>
        <taxon>Bacillati</taxon>
        <taxon>Actinomycetota</taxon>
        <taxon>Actinomycetes</taxon>
        <taxon>Streptosporangiales</taxon>
        <taxon>Thermomonosporaceae</taxon>
        <taxon>Actinomadura</taxon>
    </lineage>
</organism>
<keyword evidence="4" id="KW-1185">Reference proteome</keyword>
<feature type="domain" description="Histidine kinase/HSP90-like ATPase" evidence="2">
    <location>
        <begin position="8"/>
        <end position="118"/>
    </location>
</feature>
<keyword evidence="3" id="KW-0067">ATP-binding</keyword>
<dbReference type="Proteomes" id="UP000774570">
    <property type="component" value="Unassembled WGS sequence"/>
</dbReference>
<dbReference type="RefSeq" id="WP_220163192.1">
    <property type="nucleotide sequence ID" value="NZ_JAIBOA010000002.1"/>
</dbReference>
<sequence>MHAEVIVSKVEELAGARAAAAVWAEKVGADADQVKVIVSELAGNALIHTNSTAVTVRAYVADRGPVLEVWDESETLPVIHRFDDPDATSGRGLAMVQIIARTLSWRPVSTGGKCVTAVLRA</sequence>
<dbReference type="Pfam" id="PF13581">
    <property type="entry name" value="HATPase_c_2"/>
    <property type="match status" value="1"/>
</dbReference>
<keyword evidence="3" id="KW-0547">Nucleotide-binding</keyword>
<dbReference type="PANTHER" id="PTHR35526">
    <property type="entry name" value="ANTI-SIGMA-F FACTOR RSBW-RELATED"/>
    <property type="match status" value="1"/>
</dbReference>
<dbReference type="CDD" id="cd16936">
    <property type="entry name" value="HATPase_RsbW-like"/>
    <property type="match status" value="1"/>
</dbReference>
<dbReference type="EMBL" id="JAIBOA010000002">
    <property type="protein sequence ID" value="MBW8481443.1"/>
    <property type="molecule type" value="Genomic_DNA"/>
</dbReference>
<protein>
    <submittedName>
        <fullName evidence="3">ATP-binding protein</fullName>
    </submittedName>
</protein>
<evidence type="ECO:0000313" key="4">
    <source>
        <dbReference type="Proteomes" id="UP000774570"/>
    </source>
</evidence>
<keyword evidence="1" id="KW-0418">Kinase</keyword>
<dbReference type="PANTHER" id="PTHR35526:SF3">
    <property type="entry name" value="ANTI-SIGMA-F FACTOR RSBW"/>
    <property type="match status" value="1"/>
</dbReference>
<dbReference type="Gene3D" id="3.30.565.10">
    <property type="entry name" value="Histidine kinase-like ATPase, C-terminal domain"/>
    <property type="match status" value="1"/>
</dbReference>
<dbReference type="InterPro" id="IPR050267">
    <property type="entry name" value="Anti-sigma-factor_SerPK"/>
</dbReference>
<reference evidence="3 4" key="1">
    <citation type="submission" date="2021-07" db="EMBL/GenBank/DDBJ databases">
        <title>Actinomadura sp. PM05-2 isolated from lichen.</title>
        <authorList>
            <person name="Somphong A."/>
            <person name="Phongsopitanun W."/>
            <person name="Tanasupawat S."/>
            <person name="Peongsungnone V."/>
        </authorList>
    </citation>
    <scope>NUCLEOTIDE SEQUENCE [LARGE SCALE GENOMIC DNA]</scope>
    <source>
        <strain evidence="3 4">PM05-2</strain>
    </source>
</reference>
<accession>A0ABS7FM34</accession>
<evidence type="ECO:0000259" key="2">
    <source>
        <dbReference type="Pfam" id="PF13581"/>
    </source>
</evidence>